<evidence type="ECO:0000313" key="9">
    <source>
        <dbReference type="Proteomes" id="UP001224418"/>
    </source>
</evidence>
<sequence length="808" mass="92685">MVLNKRIKRIFYKNTINYIAIFLLVVMSSFLVVAFGGTTYTARKTVENNWKVNNVENGEFTTYVPLTNKDLKKLKDKSVTIEKMFYMDIESEEGKTVRIFKNRDTINKIQLRNGKLAKQSNEINLEYTFADNFKYKTGDTIKVGNSNYKVMGTCAVPDYAHRVQNISDVGTDEKFGIGFVDAETFKDLLKDKKLKNKLVYNYVYVNHGTITDSKVKDMLCEIQCDKDSITDTYIKSQLEKMQSTRSNIENGFENILNASKLYNSNLETGVQKVYNGVEKYLDKTMKYDLPVLKFFTEKSRNSRITGIIQYNEPMLSYAVIAGILLSTIIAYILTVFAVNNIKKDSVSIGTLFSLGITKKELIYHYMILPILIVMLGSIAGTILGINGVTWFMASNYSYPLLIPSVSPSLLAYGIIMPLILTVIINFLVLNKKLSMKPLQMMHPEKYTENINLPKVKGKSFERIFKKTQFLREKRSYITLFMGIGFAIIFMMLGLSLYSTIENYADKVTVDMKYNYMYLLQNPLEKQPDNTEVSYTKPFTIYCKQAKADMDVILQGINSKSKYFDFASDLKNDHNLVYVSDSAVVKYGYSIGDKITFTDHLNNRDYTFTVAGIVPFKNGIYFFMDIDAMRKYFKVDDTYYNTLFSNEKTDIKDTMLINTITKNTIYETAKSWLKSAKAYLPLFLGVGVVTFIITMYLLVKTIIEHAASNISLMKILGYTNKEVEGMYLGNLKYVVLLDIIVFVPLSALLMRSMIPLLNATMGSGMATYIKPSFYVILILFILLVFYFIFTILKFKVRKITFMEVLKNRE</sequence>
<evidence type="ECO:0000256" key="5">
    <source>
        <dbReference type="ARBA" id="ARBA00023136"/>
    </source>
</evidence>
<dbReference type="Pfam" id="PF02687">
    <property type="entry name" value="FtsX"/>
    <property type="match status" value="1"/>
</dbReference>
<dbReference type="PANTHER" id="PTHR30287">
    <property type="entry name" value="MEMBRANE COMPONENT OF PREDICTED ABC SUPERFAMILY METABOLITE UPTAKE TRANSPORTER"/>
    <property type="match status" value="1"/>
</dbReference>
<feature type="transmembrane region" description="Helical" evidence="6">
    <location>
        <begin position="16"/>
        <end position="37"/>
    </location>
</feature>
<feature type="transmembrane region" description="Helical" evidence="6">
    <location>
        <begin position="362"/>
        <end position="389"/>
    </location>
</feature>
<dbReference type="EMBL" id="JAUSWN010000025">
    <property type="protein sequence ID" value="MDQ0480678.1"/>
    <property type="molecule type" value="Genomic_DNA"/>
</dbReference>
<keyword evidence="2" id="KW-1003">Cell membrane</keyword>
<feature type="transmembrane region" description="Helical" evidence="6">
    <location>
        <begin position="677"/>
        <end position="698"/>
    </location>
</feature>
<organism evidence="8 9">
    <name type="scientific">Hathewaya limosa</name>
    <name type="common">Clostridium limosum</name>
    <dbReference type="NCBI Taxonomy" id="1536"/>
    <lineage>
        <taxon>Bacteria</taxon>
        <taxon>Bacillati</taxon>
        <taxon>Bacillota</taxon>
        <taxon>Clostridia</taxon>
        <taxon>Eubacteriales</taxon>
        <taxon>Clostridiaceae</taxon>
        <taxon>Hathewaya</taxon>
    </lineage>
</organism>
<protein>
    <submittedName>
        <fullName evidence="8">ABC transport system permease protein</fullName>
    </submittedName>
</protein>
<evidence type="ECO:0000256" key="2">
    <source>
        <dbReference type="ARBA" id="ARBA00022475"/>
    </source>
</evidence>
<evidence type="ECO:0000256" key="3">
    <source>
        <dbReference type="ARBA" id="ARBA00022692"/>
    </source>
</evidence>
<dbReference type="PANTHER" id="PTHR30287:SF1">
    <property type="entry name" value="INNER MEMBRANE PROTEIN"/>
    <property type="match status" value="1"/>
</dbReference>
<keyword evidence="4 6" id="KW-1133">Transmembrane helix</keyword>
<evidence type="ECO:0000256" key="6">
    <source>
        <dbReference type="SAM" id="Phobius"/>
    </source>
</evidence>
<evidence type="ECO:0000256" key="1">
    <source>
        <dbReference type="ARBA" id="ARBA00004651"/>
    </source>
</evidence>
<feature type="transmembrane region" description="Helical" evidence="6">
    <location>
        <begin position="409"/>
        <end position="429"/>
    </location>
</feature>
<reference evidence="8 9" key="1">
    <citation type="submission" date="2023-07" db="EMBL/GenBank/DDBJ databases">
        <title>Genomic Encyclopedia of Type Strains, Phase IV (KMG-IV): sequencing the most valuable type-strain genomes for metagenomic binning, comparative biology and taxonomic classification.</title>
        <authorList>
            <person name="Goeker M."/>
        </authorList>
    </citation>
    <scope>NUCLEOTIDE SEQUENCE [LARGE SCALE GENOMIC DNA]</scope>
    <source>
        <strain evidence="8 9">DSM 1400</strain>
    </source>
</reference>
<evidence type="ECO:0000259" key="7">
    <source>
        <dbReference type="Pfam" id="PF02687"/>
    </source>
</evidence>
<feature type="transmembrane region" description="Helical" evidence="6">
    <location>
        <begin position="476"/>
        <end position="497"/>
    </location>
</feature>
<proteinExistence type="predicted"/>
<dbReference type="InterPro" id="IPR038766">
    <property type="entry name" value="Membrane_comp_ABC_pdt"/>
</dbReference>
<feature type="transmembrane region" description="Helical" evidence="6">
    <location>
        <begin position="772"/>
        <end position="791"/>
    </location>
</feature>
<keyword evidence="9" id="KW-1185">Reference proteome</keyword>
<dbReference type="Proteomes" id="UP001224418">
    <property type="component" value="Unassembled WGS sequence"/>
</dbReference>
<accession>A0ABU0JUA0</accession>
<keyword evidence="3 6" id="KW-0812">Transmembrane</keyword>
<dbReference type="RefSeq" id="WP_307356758.1">
    <property type="nucleotide sequence ID" value="NZ_BAAACJ010000038.1"/>
</dbReference>
<feature type="transmembrane region" description="Helical" evidence="6">
    <location>
        <begin position="732"/>
        <end position="752"/>
    </location>
</feature>
<evidence type="ECO:0000313" key="8">
    <source>
        <dbReference type="EMBL" id="MDQ0480678.1"/>
    </source>
</evidence>
<evidence type="ECO:0000256" key="4">
    <source>
        <dbReference type="ARBA" id="ARBA00022989"/>
    </source>
</evidence>
<dbReference type="InterPro" id="IPR003838">
    <property type="entry name" value="ABC3_permease_C"/>
</dbReference>
<feature type="transmembrane region" description="Helical" evidence="6">
    <location>
        <begin position="314"/>
        <end position="341"/>
    </location>
</feature>
<gene>
    <name evidence="8" type="ORF">QOZ93_002428</name>
</gene>
<comment type="subcellular location">
    <subcellularLocation>
        <location evidence="1">Cell membrane</location>
        <topology evidence="1">Multi-pass membrane protein</topology>
    </subcellularLocation>
</comment>
<comment type="caution">
    <text evidence="8">The sequence shown here is derived from an EMBL/GenBank/DDBJ whole genome shotgun (WGS) entry which is preliminary data.</text>
</comment>
<feature type="domain" description="ABC3 transporter permease C-terminal" evidence="7">
    <location>
        <begin position="320"/>
        <end position="435"/>
    </location>
</feature>
<keyword evidence="5 6" id="KW-0472">Membrane</keyword>
<name>A0ABU0JUA0_HATLI</name>